<dbReference type="PANTHER" id="PTHR43394">
    <property type="entry name" value="ATP-DEPENDENT PERMEASE MDL1, MITOCHONDRIAL"/>
    <property type="match status" value="1"/>
</dbReference>
<dbReference type="PROSITE" id="PS00211">
    <property type="entry name" value="ABC_TRANSPORTER_1"/>
    <property type="match status" value="1"/>
</dbReference>
<dbReference type="InterPro" id="IPR036640">
    <property type="entry name" value="ABC1_TM_sf"/>
</dbReference>
<keyword evidence="6" id="KW-1133">Transmembrane helix</keyword>
<accession>A0A6B2L9R1</accession>
<dbReference type="AlphaFoldDB" id="A0A6B2L9R1"/>
<keyword evidence="4" id="KW-0547">Nucleotide-binding</keyword>
<name>A0A6B2L9R1_9EUKA</name>
<dbReference type="InterPro" id="IPR017871">
    <property type="entry name" value="ABC_transporter-like_CS"/>
</dbReference>
<evidence type="ECO:0000256" key="5">
    <source>
        <dbReference type="ARBA" id="ARBA00022840"/>
    </source>
</evidence>
<dbReference type="PANTHER" id="PTHR43394:SF5">
    <property type="entry name" value="ABC TRANSPORTER B FAMILY"/>
    <property type="match status" value="1"/>
</dbReference>
<dbReference type="SMART" id="SM00382">
    <property type="entry name" value="AAA"/>
    <property type="match status" value="1"/>
</dbReference>
<dbReference type="InterPro" id="IPR003439">
    <property type="entry name" value="ABC_transporter-like_ATP-bd"/>
</dbReference>
<dbReference type="FunFam" id="3.40.50.300:FF:000251">
    <property type="entry name" value="ABC transporter B family member 19"/>
    <property type="match status" value="1"/>
</dbReference>
<dbReference type="SUPFAM" id="SSF52540">
    <property type="entry name" value="P-loop containing nucleoside triphosphate hydrolases"/>
    <property type="match status" value="1"/>
</dbReference>
<dbReference type="EMBL" id="GIBP01004568">
    <property type="protein sequence ID" value="NDV33537.1"/>
    <property type="molecule type" value="Transcribed_RNA"/>
</dbReference>
<dbReference type="InterPro" id="IPR003593">
    <property type="entry name" value="AAA+_ATPase"/>
</dbReference>
<organism evidence="9">
    <name type="scientific">Arcella intermedia</name>
    <dbReference type="NCBI Taxonomy" id="1963864"/>
    <lineage>
        <taxon>Eukaryota</taxon>
        <taxon>Amoebozoa</taxon>
        <taxon>Tubulinea</taxon>
        <taxon>Elardia</taxon>
        <taxon>Arcellinida</taxon>
        <taxon>Sphaerothecina</taxon>
        <taxon>Arcellidae</taxon>
        <taxon>Arcella</taxon>
    </lineage>
</organism>
<comment type="subcellular location">
    <subcellularLocation>
        <location evidence="1">Membrane</location>
        <topology evidence="1">Multi-pass membrane protein</topology>
    </subcellularLocation>
</comment>
<dbReference type="GO" id="GO:0090374">
    <property type="term" value="P:oligopeptide export from mitochondrion"/>
    <property type="evidence" value="ECO:0007669"/>
    <property type="project" value="TreeGrafter"/>
</dbReference>
<dbReference type="GO" id="GO:0015421">
    <property type="term" value="F:ABC-type oligopeptide transporter activity"/>
    <property type="evidence" value="ECO:0007669"/>
    <property type="project" value="TreeGrafter"/>
</dbReference>
<evidence type="ECO:0000256" key="1">
    <source>
        <dbReference type="ARBA" id="ARBA00004141"/>
    </source>
</evidence>
<dbReference type="Gene3D" id="1.20.1560.10">
    <property type="entry name" value="ABC transporter type 1, transmembrane domain"/>
    <property type="match status" value="1"/>
</dbReference>
<dbReference type="Pfam" id="PF00005">
    <property type="entry name" value="ABC_tran"/>
    <property type="match status" value="1"/>
</dbReference>
<dbReference type="InterPro" id="IPR039421">
    <property type="entry name" value="Type_1_exporter"/>
</dbReference>
<proteinExistence type="inferred from homology"/>
<feature type="domain" description="ABC transporter" evidence="8">
    <location>
        <begin position="60"/>
        <end position="299"/>
    </location>
</feature>
<reference evidence="9" key="1">
    <citation type="journal article" date="2020" name="J. Eukaryot. Microbiol.">
        <title>De novo Sequencing, Assembly and Annotation of the Transcriptome for the Free-Living Testate Amoeba Arcella intermedia.</title>
        <authorList>
            <person name="Ribeiro G.M."/>
            <person name="Porfirio-Sousa A.L."/>
            <person name="Maurer-Alcala X.X."/>
            <person name="Katz L.A."/>
            <person name="Lahr D.J.G."/>
        </authorList>
    </citation>
    <scope>NUCLEOTIDE SEQUENCE</scope>
</reference>
<keyword evidence="3" id="KW-0812">Transmembrane</keyword>
<dbReference type="GO" id="GO:0005524">
    <property type="term" value="F:ATP binding"/>
    <property type="evidence" value="ECO:0007669"/>
    <property type="project" value="UniProtKB-KW"/>
</dbReference>
<evidence type="ECO:0000256" key="3">
    <source>
        <dbReference type="ARBA" id="ARBA00022692"/>
    </source>
</evidence>
<evidence type="ECO:0000259" key="8">
    <source>
        <dbReference type="PROSITE" id="PS50893"/>
    </source>
</evidence>
<evidence type="ECO:0000256" key="6">
    <source>
        <dbReference type="ARBA" id="ARBA00022989"/>
    </source>
</evidence>
<dbReference type="GO" id="GO:0005743">
    <property type="term" value="C:mitochondrial inner membrane"/>
    <property type="evidence" value="ECO:0007669"/>
    <property type="project" value="TreeGrafter"/>
</dbReference>
<protein>
    <recommendedName>
        <fullName evidence="8">ABC transporter domain-containing protein</fullName>
    </recommendedName>
</protein>
<evidence type="ECO:0000313" key="9">
    <source>
        <dbReference type="EMBL" id="NDV33537.1"/>
    </source>
</evidence>
<dbReference type="GO" id="GO:0016887">
    <property type="term" value="F:ATP hydrolysis activity"/>
    <property type="evidence" value="ECO:0007669"/>
    <property type="project" value="InterPro"/>
</dbReference>
<evidence type="ECO:0000256" key="4">
    <source>
        <dbReference type="ARBA" id="ARBA00022741"/>
    </source>
</evidence>
<dbReference type="InterPro" id="IPR027417">
    <property type="entry name" value="P-loop_NTPase"/>
</dbReference>
<evidence type="ECO:0000256" key="2">
    <source>
        <dbReference type="ARBA" id="ARBA00007577"/>
    </source>
</evidence>
<comment type="similarity">
    <text evidence="2">Belongs to the ABC transporter superfamily. ABCB family. Multidrug resistance exporter (TC 3.A.1.201) subfamily.</text>
</comment>
<keyword evidence="5" id="KW-0067">ATP-binding</keyword>
<dbReference type="PROSITE" id="PS50893">
    <property type="entry name" value="ABC_TRANSPORTER_2"/>
    <property type="match status" value="1"/>
</dbReference>
<sequence>MITFQLYWNMLRSSYGSLVENITSFTKAGGAAQRVIALLDNLPDINPDEGEQVEEVKGDIELRDVEYYYQMRPDIKVLKGINLNIKSGQVCALVGKSGSGKSTMIHLLMRFYDPKSGGILLDGKDYRQLNPISLRKHIGIVAQDTELFNLTIEENIAYGVEDNYTKEELYQAAKLANAHDFITEFDEGYETRVGEGGLRLSGGQKQRIALARVFLRKPKLLFLDEATSALDSESEAAVQEAIDTLISLGGCTVVLVAHRLSTVINADLIGVVHEGRIVELGTHNELLKKKGIYEKLVKRQVARMANTIQESEKDKQVDIIDTLIEQMNV</sequence>
<evidence type="ECO:0000256" key="7">
    <source>
        <dbReference type="ARBA" id="ARBA00023136"/>
    </source>
</evidence>
<dbReference type="Gene3D" id="3.40.50.300">
    <property type="entry name" value="P-loop containing nucleotide triphosphate hydrolases"/>
    <property type="match status" value="1"/>
</dbReference>
<keyword evidence="7" id="KW-0472">Membrane</keyword>